<name>A0A0E9VNH8_ANGAN</name>
<sequence length="18" mass="1941">MHPFVETLSLVHAKGSST</sequence>
<evidence type="ECO:0000313" key="1">
    <source>
        <dbReference type="EMBL" id="JAH78955.1"/>
    </source>
</evidence>
<dbReference type="EMBL" id="GBXM01029622">
    <property type="protein sequence ID" value="JAH78955.1"/>
    <property type="molecule type" value="Transcribed_RNA"/>
</dbReference>
<protein>
    <submittedName>
        <fullName evidence="1">Uncharacterized protein</fullName>
    </submittedName>
</protein>
<organism evidence="1">
    <name type="scientific">Anguilla anguilla</name>
    <name type="common">European freshwater eel</name>
    <name type="synonym">Muraena anguilla</name>
    <dbReference type="NCBI Taxonomy" id="7936"/>
    <lineage>
        <taxon>Eukaryota</taxon>
        <taxon>Metazoa</taxon>
        <taxon>Chordata</taxon>
        <taxon>Craniata</taxon>
        <taxon>Vertebrata</taxon>
        <taxon>Euteleostomi</taxon>
        <taxon>Actinopterygii</taxon>
        <taxon>Neopterygii</taxon>
        <taxon>Teleostei</taxon>
        <taxon>Anguilliformes</taxon>
        <taxon>Anguillidae</taxon>
        <taxon>Anguilla</taxon>
    </lineage>
</organism>
<reference evidence="1" key="1">
    <citation type="submission" date="2014-11" db="EMBL/GenBank/DDBJ databases">
        <authorList>
            <person name="Amaro Gonzalez C."/>
        </authorList>
    </citation>
    <scope>NUCLEOTIDE SEQUENCE</scope>
</reference>
<accession>A0A0E9VNH8</accession>
<proteinExistence type="predicted"/>
<reference evidence="1" key="2">
    <citation type="journal article" date="2015" name="Fish Shellfish Immunol.">
        <title>Early steps in the European eel (Anguilla anguilla)-Vibrio vulnificus interaction in the gills: Role of the RtxA13 toxin.</title>
        <authorList>
            <person name="Callol A."/>
            <person name="Pajuelo D."/>
            <person name="Ebbesson L."/>
            <person name="Teles M."/>
            <person name="MacKenzie S."/>
            <person name="Amaro C."/>
        </authorList>
    </citation>
    <scope>NUCLEOTIDE SEQUENCE</scope>
</reference>
<dbReference type="AlphaFoldDB" id="A0A0E9VNH8"/>